<dbReference type="PIRSF" id="PIRSF002401">
    <property type="entry name" value="GTP_bd_Obg/CgtA"/>
    <property type="match status" value="1"/>
</dbReference>
<keyword evidence="3 8" id="KW-0479">Metal-binding</keyword>
<keyword evidence="4 8" id="KW-0547">Nucleotide-binding</keyword>
<dbReference type="PANTHER" id="PTHR11702">
    <property type="entry name" value="DEVELOPMENTALLY REGULATED GTP-BINDING PROTEIN-RELATED"/>
    <property type="match status" value="1"/>
</dbReference>
<dbReference type="InterPro" id="IPR031167">
    <property type="entry name" value="G_OBG"/>
</dbReference>
<dbReference type="Pfam" id="PF01926">
    <property type="entry name" value="MMR_HSR1"/>
    <property type="match status" value="1"/>
</dbReference>
<dbReference type="Gene3D" id="2.70.210.12">
    <property type="entry name" value="GTP1/OBG domain"/>
    <property type="match status" value="1"/>
</dbReference>
<feature type="binding site" evidence="8">
    <location>
        <begin position="213"/>
        <end position="216"/>
    </location>
    <ligand>
        <name>GTP</name>
        <dbReference type="ChEBI" id="CHEBI:37565"/>
    </ligand>
</feature>
<dbReference type="PRINTS" id="PR00326">
    <property type="entry name" value="GTP1OBG"/>
</dbReference>
<dbReference type="InterPro" id="IPR006169">
    <property type="entry name" value="GTP1_OBG_dom"/>
</dbReference>
<dbReference type="InterPro" id="IPR006074">
    <property type="entry name" value="GTP1-OBG_CS"/>
</dbReference>
<dbReference type="GO" id="GO:0042254">
    <property type="term" value="P:ribosome biogenesis"/>
    <property type="evidence" value="ECO:0007669"/>
    <property type="project" value="UniProtKB-UniRule"/>
</dbReference>
<comment type="similarity">
    <text evidence="1 8">Belongs to the TRAFAC class OBG-HflX-like GTPase superfamily. OBG GTPase family.</text>
</comment>
<accession>A0A1L6TGW4</accession>
<keyword evidence="2 8" id="KW-0963">Cytoplasm</keyword>
<dbReference type="GO" id="GO:0005737">
    <property type="term" value="C:cytoplasm"/>
    <property type="evidence" value="ECO:0007669"/>
    <property type="project" value="UniProtKB-SubCell"/>
</dbReference>
<reference evidence="9 10" key="1">
    <citation type="journal article" date="2014" name="Genome Announc.">
        <title>Comparative Genome Analysis of Two Isolates of the Fish Pathogen Piscirickettsia salmonis from Different Hosts Reveals Major Differences in Virulence-Associated Secretion Systems.</title>
        <authorList>
            <person name="Bohle H."/>
            <person name="Henriquez P."/>
            <person name="Grothusen H."/>
            <person name="Navas E."/>
            <person name="Sandoval A."/>
            <person name="Bustamante F."/>
            <person name="Bustos P."/>
            <person name="Mancilla M."/>
        </authorList>
    </citation>
    <scope>NUCLEOTIDE SEQUENCE [LARGE SCALE GENOMIC DNA]</scope>
    <source>
        <strain evidence="10">B1-32597</strain>
    </source>
</reference>
<name>A0A1L6TGW4_PISSA</name>
<dbReference type="Proteomes" id="UP000029558">
    <property type="component" value="Chromosome"/>
</dbReference>
<evidence type="ECO:0000256" key="3">
    <source>
        <dbReference type="ARBA" id="ARBA00022723"/>
    </source>
</evidence>
<dbReference type="OrthoDB" id="9807318at2"/>
<protein>
    <recommendedName>
        <fullName evidence="8">GTPase Obg</fullName>
        <ecNumber evidence="8">3.6.5.-</ecNumber>
    </recommendedName>
    <alternativeName>
        <fullName evidence="8">GTP-binding protein Obg</fullName>
    </alternativeName>
</protein>
<evidence type="ECO:0000256" key="7">
    <source>
        <dbReference type="ARBA" id="ARBA00023134"/>
    </source>
</evidence>
<dbReference type="PROSITE" id="PS51883">
    <property type="entry name" value="OBG"/>
    <property type="match status" value="1"/>
</dbReference>
<dbReference type="GO" id="GO:0000287">
    <property type="term" value="F:magnesium ion binding"/>
    <property type="evidence" value="ECO:0007669"/>
    <property type="project" value="InterPro"/>
</dbReference>
<feature type="binding site" evidence="8">
    <location>
        <position position="193"/>
    </location>
    <ligand>
        <name>Mg(2+)</name>
        <dbReference type="ChEBI" id="CHEBI:18420"/>
    </ligand>
</feature>
<feature type="binding site" evidence="8">
    <location>
        <begin position="166"/>
        <end position="173"/>
    </location>
    <ligand>
        <name>GTP</name>
        <dbReference type="ChEBI" id="CHEBI:37565"/>
    </ligand>
</feature>
<dbReference type="Pfam" id="PF01018">
    <property type="entry name" value="GTP1_OBG"/>
    <property type="match status" value="1"/>
</dbReference>
<dbReference type="InterPro" id="IPR036726">
    <property type="entry name" value="GTP1_OBG_dom_sf"/>
</dbReference>
<keyword evidence="6 8" id="KW-0460">Magnesium</keyword>
<dbReference type="InterPro" id="IPR006073">
    <property type="entry name" value="GTP-bd"/>
</dbReference>
<comment type="cofactor">
    <cofactor evidence="8">
        <name>Mg(2+)</name>
        <dbReference type="ChEBI" id="CHEBI:18420"/>
    </cofactor>
</comment>
<dbReference type="SUPFAM" id="SSF82051">
    <property type="entry name" value="Obg GTP-binding protein N-terminal domain"/>
    <property type="match status" value="1"/>
</dbReference>
<evidence type="ECO:0000256" key="4">
    <source>
        <dbReference type="ARBA" id="ARBA00022741"/>
    </source>
</evidence>
<dbReference type="CDD" id="cd01898">
    <property type="entry name" value="Obg"/>
    <property type="match status" value="1"/>
</dbReference>
<feature type="binding site" evidence="8">
    <location>
        <begin position="282"/>
        <end position="285"/>
    </location>
    <ligand>
        <name>GTP</name>
        <dbReference type="ChEBI" id="CHEBI:37565"/>
    </ligand>
</feature>
<evidence type="ECO:0000313" key="9">
    <source>
        <dbReference type="EMBL" id="ALB21615.1"/>
    </source>
</evidence>
<dbReference type="PROSITE" id="PS51710">
    <property type="entry name" value="G_OBG"/>
    <property type="match status" value="1"/>
</dbReference>
<dbReference type="FunFam" id="2.70.210.12:FF:000001">
    <property type="entry name" value="GTPase Obg"/>
    <property type="match status" value="1"/>
</dbReference>
<comment type="subcellular location">
    <subcellularLocation>
        <location evidence="8">Cytoplasm</location>
    </subcellularLocation>
</comment>
<evidence type="ECO:0000256" key="5">
    <source>
        <dbReference type="ARBA" id="ARBA00022801"/>
    </source>
</evidence>
<dbReference type="NCBIfam" id="NF008956">
    <property type="entry name" value="PRK12299.1"/>
    <property type="match status" value="1"/>
</dbReference>
<dbReference type="NCBIfam" id="NF008955">
    <property type="entry name" value="PRK12297.1"/>
    <property type="match status" value="1"/>
</dbReference>
<dbReference type="InterPro" id="IPR027417">
    <property type="entry name" value="P-loop_NTPase"/>
</dbReference>
<sequence>MKFVDEALITVHAGKGGNGICSFRREKYVEYGGPNGGDGGHGGSVYLEADRAYNTLADFRFVRKYVAEDGEKGQSRNCTGKCGEDLILKVPQGTVILDEESEETLGELVKDGERLLVAQGGYRGLGNLRFKSSVNRAPRQCSNGSPGEVRKLKLELKVLADVGLLGYPNAGKSTLIRAVSAAKPKVANYPFTTMYPNLGVVRVGVSQSFVVADIPGVIEGAAEGAGLGLQFLRHVARTRLLWHVVDVNPVDDDPVDAIRAIIAELEKYSPELACHERWLVLNKTDLLPADQQKEWVAHILEELNWQQPVFEVSALDGTGTQELVNQAMQYLEHHKNNDAEQILGTLDCGAVERGDVVK</sequence>
<feature type="binding site" evidence="8">
    <location>
        <position position="173"/>
    </location>
    <ligand>
        <name>Mg(2+)</name>
        <dbReference type="ChEBI" id="CHEBI:18420"/>
    </ligand>
</feature>
<dbReference type="PANTHER" id="PTHR11702:SF31">
    <property type="entry name" value="MITOCHONDRIAL RIBOSOME-ASSOCIATED GTPASE 2"/>
    <property type="match status" value="1"/>
</dbReference>
<comment type="function">
    <text evidence="8">An essential GTPase which binds GTP, GDP and possibly (p)ppGpp with moderate affinity, with high nucleotide exchange rates and a fairly low GTP hydrolysis rate. Plays a role in control of the cell cycle, stress response, ribosome biogenesis and in those bacteria that undergo differentiation, in morphogenesis control.</text>
</comment>
<dbReference type="InterPro" id="IPR045086">
    <property type="entry name" value="OBG_GTPase"/>
</dbReference>
<feature type="binding site" evidence="8">
    <location>
        <begin position="191"/>
        <end position="195"/>
    </location>
    <ligand>
        <name>GTP</name>
        <dbReference type="ChEBI" id="CHEBI:37565"/>
    </ligand>
</feature>
<keyword evidence="7 8" id="KW-0342">GTP-binding</keyword>
<proteinExistence type="inferred from homology"/>
<dbReference type="RefSeq" id="WP_017378359.1">
    <property type="nucleotide sequence ID" value="NZ_CP012508.1"/>
</dbReference>
<dbReference type="GO" id="GO:0003924">
    <property type="term" value="F:GTPase activity"/>
    <property type="evidence" value="ECO:0007669"/>
    <property type="project" value="UniProtKB-UniRule"/>
</dbReference>
<dbReference type="Gene3D" id="3.40.50.300">
    <property type="entry name" value="P-loop containing nucleotide triphosphate hydrolases"/>
    <property type="match status" value="1"/>
</dbReference>
<evidence type="ECO:0000256" key="8">
    <source>
        <dbReference type="HAMAP-Rule" id="MF_01454"/>
    </source>
</evidence>
<dbReference type="PROSITE" id="PS00905">
    <property type="entry name" value="GTP1_OBG"/>
    <property type="match status" value="1"/>
</dbReference>
<feature type="binding site" evidence="8">
    <location>
        <begin position="313"/>
        <end position="315"/>
    </location>
    <ligand>
        <name>GTP</name>
        <dbReference type="ChEBI" id="CHEBI:37565"/>
    </ligand>
</feature>
<dbReference type="InterPro" id="IPR014100">
    <property type="entry name" value="GTP-bd_Obg/CgtA"/>
</dbReference>
<comment type="subunit">
    <text evidence="8">Monomer.</text>
</comment>
<evidence type="ECO:0000313" key="10">
    <source>
        <dbReference type="Proteomes" id="UP000029558"/>
    </source>
</evidence>
<dbReference type="NCBIfam" id="TIGR02729">
    <property type="entry name" value="Obg_CgtA"/>
    <property type="match status" value="1"/>
</dbReference>
<evidence type="ECO:0000256" key="2">
    <source>
        <dbReference type="ARBA" id="ARBA00022490"/>
    </source>
</evidence>
<dbReference type="AlphaFoldDB" id="A0A1L6TGW4"/>
<dbReference type="EC" id="3.6.5.-" evidence="8"/>
<keyword evidence="5 8" id="KW-0378">Hydrolase</keyword>
<evidence type="ECO:0000256" key="1">
    <source>
        <dbReference type="ARBA" id="ARBA00007699"/>
    </source>
</evidence>
<organism evidence="9 10">
    <name type="scientific">Piscirickettsia salmonis</name>
    <dbReference type="NCBI Taxonomy" id="1238"/>
    <lineage>
        <taxon>Bacteria</taxon>
        <taxon>Pseudomonadati</taxon>
        <taxon>Pseudomonadota</taxon>
        <taxon>Gammaproteobacteria</taxon>
        <taxon>Thiotrichales</taxon>
        <taxon>Piscirickettsiaceae</taxon>
        <taxon>Piscirickettsia</taxon>
    </lineage>
</organism>
<dbReference type="GO" id="GO:0005525">
    <property type="term" value="F:GTP binding"/>
    <property type="evidence" value="ECO:0007669"/>
    <property type="project" value="UniProtKB-UniRule"/>
</dbReference>
<dbReference type="EMBL" id="CP012508">
    <property type="protein sequence ID" value="ALB21615.1"/>
    <property type="molecule type" value="Genomic_DNA"/>
</dbReference>
<dbReference type="SUPFAM" id="SSF52540">
    <property type="entry name" value="P-loop containing nucleoside triphosphate hydrolases"/>
    <property type="match status" value="1"/>
</dbReference>
<dbReference type="GO" id="GO:0043022">
    <property type="term" value="F:ribosome binding"/>
    <property type="evidence" value="ECO:0007669"/>
    <property type="project" value="UniProtKB-ARBA"/>
</dbReference>
<dbReference type="HAMAP" id="MF_01454">
    <property type="entry name" value="GTPase_Obg"/>
    <property type="match status" value="1"/>
</dbReference>
<gene>
    <name evidence="9" type="primary">cgtA</name>
    <name evidence="8" type="synonym">obg</name>
    <name evidence="9" type="ORF">KU39_431</name>
</gene>
<evidence type="ECO:0000256" key="6">
    <source>
        <dbReference type="ARBA" id="ARBA00022842"/>
    </source>
</evidence>